<name>A0ABR3QCV0_9TREE</name>
<organism evidence="3 4">
    <name type="scientific">Vanrija albida</name>
    <dbReference type="NCBI Taxonomy" id="181172"/>
    <lineage>
        <taxon>Eukaryota</taxon>
        <taxon>Fungi</taxon>
        <taxon>Dikarya</taxon>
        <taxon>Basidiomycota</taxon>
        <taxon>Agaricomycotina</taxon>
        <taxon>Tremellomycetes</taxon>
        <taxon>Trichosporonales</taxon>
        <taxon>Trichosporonaceae</taxon>
        <taxon>Vanrija</taxon>
    </lineage>
</organism>
<protein>
    <recommendedName>
        <fullName evidence="2">Nucleolar 27S pre-rRNA processing Urb2/Npa2 C-terminal domain-containing protein</fullName>
    </recommendedName>
</protein>
<dbReference type="InterPro" id="IPR018849">
    <property type="entry name" value="Urb2/Npa2_C"/>
</dbReference>
<proteinExistence type="predicted"/>
<dbReference type="Proteomes" id="UP001565368">
    <property type="component" value="Unassembled WGS sequence"/>
</dbReference>
<keyword evidence="1" id="KW-0812">Transmembrane</keyword>
<feature type="transmembrane region" description="Helical" evidence="1">
    <location>
        <begin position="1191"/>
        <end position="1210"/>
    </location>
</feature>
<dbReference type="GeneID" id="95981285"/>
<gene>
    <name evidence="3" type="ORF">Q8F55_000242</name>
</gene>
<evidence type="ECO:0000259" key="2">
    <source>
        <dbReference type="Pfam" id="PF10441"/>
    </source>
</evidence>
<evidence type="ECO:0000313" key="3">
    <source>
        <dbReference type="EMBL" id="KAL1412497.1"/>
    </source>
</evidence>
<evidence type="ECO:0000313" key="4">
    <source>
        <dbReference type="Proteomes" id="UP001565368"/>
    </source>
</evidence>
<dbReference type="EMBL" id="JBBXJM010000001">
    <property type="protein sequence ID" value="KAL1412497.1"/>
    <property type="molecule type" value="Genomic_DNA"/>
</dbReference>
<keyword evidence="4" id="KW-1185">Reference proteome</keyword>
<keyword evidence="1" id="KW-1133">Transmembrane helix</keyword>
<sequence length="1363" mass="140189">MATPEPLSGSTLIKALKGAADPTPSGERKIALAAGAWADGSLLIPRKADVLRDWVLEAWMRSKPTWVPLSDLANPRSASPLLDPAYHDLLVAVTPSCAAPPAAPLSLLATYIAAAGAGTPPPALGGAVAASLSQLFHTTEGSKADAWADIWAKLVGALASPSAAVDALAPVAALVCDALAATLPTSPNGKKIAQGLHASLPAYAAALAHHPELRPVFEPLTGALLFPLAALQTLDPLKPLLAALAPAPTGDALPALGAIPHLFATFIAATVQQRYTLYARGADRRPIDVVVADKVRAAVTPALGAALEFVNRLEDSVLSRPGSSTPSGAVVEGLWSSRLALWTAFHAWGGYLETDAAAGQLVANEAQRAASALALYGASEAAAEDEGLAGRILRTLDVLERLDHARTDVNTEVVGWCLASPARTHPAARTLLSSILRFHQLTRSLDVFFDLVSDACAGLFDASLPSNALSTLYSLVAVGPLTDKAFRDDLAAAVRATNLGGRRSVQWAALLDGLSARVRAALAGVEVGSKRKREALDGPARLVAVLSRLVKIVLDAGARARPGLEDVEAAVGAAARAFADAEAPSAAGDADAPKKKRKSDVGARDVAADLAFAARLRAARSAGLIHRKAEYALDAGALCSLLEAPGIAPELQLEITHYIYTRLALYAHDADEHRAAAVDALLHTLDLSPKRAWTGRDAAVTDKTLAAAAWTIVAQGGLSPLDVTATPAQLDKLVALIVARAGGDADGLSVSAAIQRLLSSADTWELPAVRTALLKALVESAAGKSSRGAFVVLATCPTPWLSKGARAALLDAAYAVDKDASAETQTAIRKWLARLAKSADVYGPLATDAKLVKKLLKSATEPELADATLALVDLAYTHIAKAAARDPAVLLATLDEAIKSKPFAKWAEADPATDVRSRAVALLLDDIVAAGPVDRYDAAVRAKLAELEAVARSALAPAVARALETSPASHAAVFTTWRSLARFAAWLGAAPAADSTGAALLSALVRARDAPPDLPVVAFDLASSAAPDALAAFIVLRAAFPSDQLDAAFAAYAKTLPADAFATALSSAAALLAAPRDREVEGALRAVSLLLSAPVEGSGRAIATLLHPLLLAIEAAIQRGSAGVIAEALRALSALVEDRTGLLRAPDGALVLSAIAAALAPSATHAPTSAPHLVPLALAPLITLVRHRADIALAHLPALVGALAAFLPLLQRARGKRSKAAKRPFWLALDPAADDPAASHAALLARAFTNLATAKLPTAGDAPARTLAGPAAKHAPALLVAYARAAADPWAGLGTAVRRELEPGLFSICDIVTAGGRADGRGREGEGVGTPFGLGDGAGGAAEHEIWADTWRAWSRKRYTGQG</sequence>
<reference evidence="3 4" key="1">
    <citation type="submission" date="2023-08" db="EMBL/GenBank/DDBJ databases">
        <title>Annotated Genome Sequence of Vanrija albida AlHP1.</title>
        <authorList>
            <person name="Herzog R."/>
        </authorList>
    </citation>
    <scope>NUCLEOTIDE SEQUENCE [LARGE SCALE GENOMIC DNA]</scope>
    <source>
        <strain evidence="3 4">AlHP1</strain>
    </source>
</reference>
<comment type="caution">
    <text evidence="3">The sequence shown here is derived from an EMBL/GenBank/DDBJ whole genome shotgun (WGS) entry which is preliminary data.</text>
</comment>
<dbReference type="RefSeq" id="XP_069212441.1">
    <property type="nucleotide sequence ID" value="XM_069348897.1"/>
</dbReference>
<accession>A0ABR3QCV0</accession>
<dbReference type="Pfam" id="PF10441">
    <property type="entry name" value="Urb2"/>
    <property type="match status" value="1"/>
</dbReference>
<feature type="domain" description="Nucleolar 27S pre-rRNA processing Urb2/Npa2 C-terminal" evidence="2">
    <location>
        <begin position="1127"/>
        <end position="1313"/>
    </location>
</feature>
<keyword evidence="1" id="KW-0472">Membrane</keyword>
<evidence type="ECO:0000256" key="1">
    <source>
        <dbReference type="SAM" id="Phobius"/>
    </source>
</evidence>